<feature type="chain" id="PRO_5015673561" evidence="6">
    <location>
        <begin position="27"/>
        <end position="275"/>
    </location>
</feature>
<dbReference type="AlphaFoldDB" id="A0A2T1DJ70"/>
<dbReference type="OrthoDB" id="9785015at2"/>
<feature type="signal peptide" evidence="6">
    <location>
        <begin position="1"/>
        <end position="26"/>
    </location>
</feature>
<organism evidence="7 8">
    <name type="scientific">Phormidesmis priestleyi ULC007</name>
    <dbReference type="NCBI Taxonomy" id="1920490"/>
    <lineage>
        <taxon>Bacteria</taxon>
        <taxon>Bacillati</taxon>
        <taxon>Cyanobacteriota</taxon>
        <taxon>Cyanophyceae</taxon>
        <taxon>Leptolyngbyales</taxon>
        <taxon>Leptolyngbyaceae</taxon>
        <taxon>Phormidesmis</taxon>
    </lineage>
</organism>
<evidence type="ECO:0000256" key="5">
    <source>
        <dbReference type="PIRSR" id="PIRSR004846-1"/>
    </source>
</evidence>
<sequence>MRVKTWRVGLLSFWMTVLLIACTQLAPPAPQLSQQTTVQSAAQTSTLLVAAAASLQKALQEITPLYTQANSNQTINYNFAASGALQQQIEQGAPVDVFISAAEKQMKALQEKGSFASGTQRDLLTNQLVLITPKQAAVSLTDFQQLVKPEIKRISIGEPRSVPAGQYSTEVLKNLGILEQVQSKFVFGSNVKSVLTAVETGDVDAGIVYITDAKSSDQITIAATADQKLHSPILYPIAVLKSSKSIDSSKRYAEFLQSDPAKAVFEKYGFGIAKP</sequence>
<dbReference type="NCBIfam" id="TIGR01256">
    <property type="entry name" value="modA"/>
    <property type="match status" value="1"/>
</dbReference>
<dbReference type="InterPro" id="IPR041879">
    <property type="entry name" value="YvgL-like_PBP2"/>
</dbReference>
<dbReference type="FunFam" id="3.40.190.10:FF:000035">
    <property type="entry name" value="Molybdate ABC transporter substrate-binding protein"/>
    <property type="match status" value="1"/>
</dbReference>
<dbReference type="GO" id="GO:0015689">
    <property type="term" value="P:molybdate ion transport"/>
    <property type="evidence" value="ECO:0007669"/>
    <property type="project" value="InterPro"/>
</dbReference>
<dbReference type="GO" id="GO:1901359">
    <property type="term" value="F:tungstate binding"/>
    <property type="evidence" value="ECO:0007669"/>
    <property type="project" value="UniProtKB-ARBA"/>
</dbReference>
<dbReference type="SUPFAM" id="SSF53850">
    <property type="entry name" value="Periplasmic binding protein-like II"/>
    <property type="match status" value="1"/>
</dbReference>
<dbReference type="EMBL" id="PVWG01000005">
    <property type="protein sequence ID" value="PSB20522.1"/>
    <property type="molecule type" value="Genomic_DNA"/>
</dbReference>
<evidence type="ECO:0000313" key="8">
    <source>
        <dbReference type="Proteomes" id="UP000238634"/>
    </source>
</evidence>
<reference evidence="7 8" key="1">
    <citation type="submission" date="2018-02" db="EMBL/GenBank/DDBJ databases">
        <authorList>
            <person name="Cohen D.B."/>
            <person name="Kent A.D."/>
        </authorList>
    </citation>
    <scope>NUCLEOTIDE SEQUENCE [LARGE SCALE GENOMIC DNA]</scope>
    <source>
        <strain evidence="7 8">ULC007</strain>
    </source>
</reference>
<proteinExistence type="inferred from homology"/>
<dbReference type="Pfam" id="PF13531">
    <property type="entry name" value="SBP_bac_11"/>
    <property type="match status" value="1"/>
</dbReference>
<comment type="similarity">
    <text evidence="1">Belongs to the bacterial solute-binding protein ModA family.</text>
</comment>
<dbReference type="GO" id="GO:0030973">
    <property type="term" value="F:molybdate ion binding"/>
    <property type="evidence" value="ECO:0007669"/>
    <property type="project" value="UniProtKB-ARBA"/>
</dbReference>
<evidence type="ECO:0000313" key="7">
    <source>
        <dbReference type="EMBL" id="PSB20522.1"/>
    </source>
</evidence>
<evidence type="ECO:0000256" key="3">
    <source>
        <dbReference type="ARBA" id="ARBA00022723"/>
    </source>
</evidence>
<evidence type="ECO:0000256" key="1">
    <source>
        <dbReference type="ARBA" id="ARBA00009175"/>
    </source>
</evidence>
<dbReference type="InterPro" id="IPR050682">
    <property type="entry name" value="ModA/WtpA"/>
</dbReference>
<feature type="binding site" evidence="5">
    <location>
        <position position="164"/>
    </location>
    <ligand>
        <name>molybdate</name>
        <dbReference type="ChEBI" id="CHEBI:36264"/>
    </ligand>
</feature>
<keyword evidence="2 5" id="KW-0500">Molybdenum</keyword>
<accession>A0A2T1DJ70</accession>
<comment type="caution">
    <text evidence="7">The sequence shown here is derived from an EMBL/GenBank/DDBJ whole genome shotgun (WGS) entry which is preliminary data.</text>
</comment>
<gene>
    <name evidence="7" type="primary">modA</name>
    <name evidence="7" type="ORF">C7B65_06330</name>
</gene>
<evidence type="ECO:0000256" key="2">
    <source>
        <dbReference type="ARBA" id="ARBA00022505"/>
    </source>
</evidence>
<dbReference type="PANTHER" id="PTHR30632:SF0">
    <property type="entry name" value="SULFATE-BINDING PROTEIN"/>
    <property type="match status" value="1"/>
</dbReference>
<dbReference type="PROSITE" id="PS51257">
    <property type="entry name" value="PROKAR_LIPOPROTEIN"/>
    <property type="match status" value="1"/>
</dbReference>
<dbReference type="Proteomes" id="UP000238634">
    <property type="component" value="Unassembled WGS sequence"/>
</dbReference>
<feature type="binding site" evidence="5">
    <location>
        <position position="82"/>
    </location>
    <ligand>
        <name>molybdate</name>
        <dbReference type="ChEBI" id="CHEBI:36264"/>
    </ligand>
</feature>
<protein>
    <submittedName>
        <fullName evidence="7">Molybdate ABC transporter substrate-binding protein</fullName>
    </submittedName>
</protein>
<keyword evidence="3 5" id="KW-0479">Metal-binding</keyword>
<feature type="binding site" evidence="5">
    <location>
        <position position="54"/>
    </location>
    <ligand>
        <name>molybdate</name>
        <dbReference type="ChEBI" id="CHEBI:36264"/>
    </ligand>
</feature>
<dbReference type="GO" id="GO:0046872">
    <property type="term" value="F:metal ion binding"/>
    <property type="evidence" value="ECO:0007669"/>
    <property type="project" value="UniProtKB-KW"/>
</dbReference>
<dbReference type="PANTHER" id="PTHR30632">
    <property type="entry name" value="MOLYBDATE-BINDING PERIPLASMIC PROTEIN"/>
    <property type="match status" value="1"/>
</dbReference>
<dbReference type="Gene3D" id="3.40.190.10">
    <property type="entry name" value="Periplasmic binding protein-like II"/>
    <property type="match status" value="2"/>
</dbReference>
<feature type="binding site" evidence="5">
    <location>
        <position position="209"/>
    </location>
    <ligand>
        <name>molybdate</name>
        <dbReference type="ChEBI" id="CHEBI:36264"/>
    </ligand>
</feature>
<evidence type="ECO:0000256" key="4">
    <source>
        <dbReference type="ARBA" id="ARBA00022729"/>
    </source>
</evidence>
<keyword evidence="8" id="KW-1185">Reference proteome</keyword>
<evidence type="ECO:0000256" key="6">
    <source>
        <dbReference type="SAM" id="SignalP"/>
    </source>
</evidence>
<keyword evidence="4 6" id="KW-0732">Signal</keyword>
<dbReference type="CDD" id="cd13537">
    <property type="entry name" value="PBP2_YvgL_like"/>
    <property type="match status" value="1"/>
</dbReference>
<dbReference type="STRING" id="1920490.GCA_001895925_02544"/>
<reference evidence="7 8" key="2">
    <citation type="submission" date="2018-03" db="EMBL/GenBank/DDBJ databases">
        <title>The ancient ancestry and fast evolution of plastids.</title>
        <authorList>
            <person name="Moore K.R."/>
            <person name="Magnabosco C."/>
            <person name="Momper L."/>
            <person name="Gold D.A."/>
            <person name="Bosak T."/>
            <person name="Fournier G.P."/>
        </authorList>
    </citation>
    <scope>NUCLEOTIDE SEQUENCE [LARGE SCALE GENOMIC DNA]</scope>
    <source>
        <strain evidence="7 8">ULC007</strain>
    </source>
</reference>
<feature type="binding site" evidence="5">
    <location>
        <position position="191"/>
    </location>
    <ligand>
        <name>molybdate</name>
        <dbReference type="ChEBI" id="CHEBI:36264"/>
    </ligand>
</feature>
<name>A0A2T1DJ70_9CYAN</name>
<dbReference type="PIRSF" id="PIRSF004846">
    <property type="entry name" value="ModA"/>
    <property type="match status" value="1"/>
</dbReference>
<dbReference type="InterPro" id="IPR005950">
    <property type="entry name" value="ModA"/>
</dbReference>